<name>A0ABW4LB88_9MICO</name>
<keyword evidence="2" id="KW-0812">Transmembrane</keyword>
<sequence length="537" mass="55149">AARRPATAVPRSAPPAPFGPREARGTVAALPATGPVPQIAAPSLRTGPIPVVGQERVRRPVGRWFAVAAALVVAGGVVAQLTAQQSVAEPAAAVRAADTDTSDLPTTATDEVTTAPASPSSSGPGSTASSSGVPTPTTSGGSPFVAVPVLPGEQPTEPGAAGERGDDPVPSPGDVDAGSPSADPSRATSSAPSRPARPSQSTSASPSAPASTTAQPSDGPSASAAPTESPESRPTAAPTGDASAVRSIRAAASDAGGKNLDLGAGTWRFDDFRDDLLGVHLSGSLVGAGSSRTTIAMTPKSSSKRSSVPKKAWTTNQLSLLKVSGATRLSGFTLRGTEQGHLYNGLRISKSSGTRITDVKVLSVPGNDDIPPGETFGINDFHTDGSRYSGVEVDGNGIASANFGTNSSKNTTIVDSWFHDSGHANGATFWQTRNVTVRDTRSTGNYDTGFNFERVSGDVLLDHVTVKGNRLAHLRINSDQGSADYRIVDPVFDGPKLKILMTAKYMGHANLQKRSDVKVIISGVDRTDEVVQWVTHF</sequence>
<keyword evidence="4" id="KW-1185">Reference proteome</keyword>
<feature type="region of interest" description="Disordered" evidence="1">
    <location>
        <begin position="86"/>
        <end position="257"/>
    </location>
</feature>
<gene>
    <name evidence="3" type="ORF">ACFSBI_04565</name>
</gene>
<feature type="compositionally biased region" description="Low complexity" evidence="1">
    <location>
        <begin position="86"/>
        <end position="96"/>
    </location>
</feature>
<evidence type="ECO:0000256" key="1">
    <source>
        <dbReference type="SAM" id="MobiDB-lite"/>
    </source>
</evidence>
<feature type="transmembrane region" description="Helical" evidence="2">
    <location>
        <begin position="64"/>
        <end position="83"/>
    </location>
</feature>
<dbReference type="EMBL" id="JBHUEA010000005">
    <property type="protein sequence ID" value="MFD1720813.1"/>
    <property type="molecule type" value="Genomic_DNA"/>
</dbReference>
<evidence type="ECO:0008006" key="5">
    <source>
        <dbReference type="Google" id="ProtNLM"/>
    </source>
</evidence>
<reference evidence="4" key="1">
    <citation type="journal article" date="2019" name="Int. J. Syst. Evol. Microbiol.">
        <title>The Global Catalogue of Microorganisms (GCM) 10K type strain sequencing project: providing services to taxonomists for standard genome sequencing and annotation.</title>
        <authorList>
            <consortium name="The Broad Institute Genomics Platform"/>
            <consortium name="The Broad Institute Genome Sequencing Center for Infectious Disease"/>
            <person name="Wu L."/>
            <person name="Ma J."/>
        </authorList>
    </citation>
    <scope>NUCLEOTIDE SEQUENCE [LARGE SCALE GENOMIC DNA]</scope>
    <source>
        <strain evidence="4">CGMCC 1.12471</strain>
    </source>
</reference>
<dbReference type="SUPFAM" id="SSF51126">
    <property type="entry name" value="Pectin lyase-like"/>
    <property type="match status" value="1"/>
</dbReference>
<dbReference type="InterPro" id="IPR012334">
    <property type="entry name" value="Pectin_lyas_fold"/>
</dbReference>
<evidence type="ECO:0000256" key="2">
    <source>
        <dbReference type="SAM" id="Phobius"/>
    </source>
</evidence>
<evidence type="ECO:0000313" key="3">
    <source>
        <dbReference type="EMBL" id="MFD1720813.1"/>
    </source>
</evidence>
<feature type="compositionally biased region" description="Low complexity" evidence="1">
    <location>
        <begin position="112"/>
        <end position="143"/>
    </location>
</feature>
<feature type="compositionally biased region" description="Polar residues" evidence="1">
    <location>
        <begin position="102"/>
        <end position="111"/>
    </location>
</feature>
<organism evidence="3 4">
    <name type="scientific">Amnibacterium endophyticum</name>
    <dbReference type="NCBI Taxonomy" id="2109337"/>
    <lineage>
        <taxon>Bacteria</taxon>
        <taxon>Bacillati</taxon>
        <taxon>Actinomycetota</taxon>
        <taxon>Actinomycetes</taxon>
        <taxon>Micrococcales</taxon>
        <taxon>Microbacteriaceae</taxon>
        <taxon>Amnibacterium</taxon>
    </lineage>
</organism>
<accession>A0ABW4LB88</accession>
<dbReference type="InterPro" id="IPR011050">
    <property type="entry name" value="Pectin_lyase_fold/virulence"/>
</dbReference>
<feature type="region of interest" description="Disordered" evidence="1">
    <location>
        <begin position="1"/>
        <end position="24"/>
    </location>
</feature>
<feature type="non-terminal residue" evidence="3">
    <location>
        <position position="1"/>
    </location>
</feature>
<dbReference type="Proteomes" id="UP001597347">
    <property type="component" value="Unassembled WGS sequence"/>
</dbReference>
<dbReference type="Gene3D" id="2.160.20.10">
    <property type="entry name" value="Single-stranded right-handed beta-helix, Pectin lyase-like"/>
    <property type="match status" value="1"/>
</dbReference>
<feature type="compositionally biased region" description="Low complexity" evidence="1">
    <location>
        <begin position="172"/>
        <end position="234"/>
    </location>
</feature>
<keyword evidence="2" id="KW-1133">Transmembrane helix</keyword>
<evidence type="ECO:0000313" key="4">
    <source>
        <dbReference type="Proteomes" id="UP001597347"/>
    </source>
</evidence>
<proteinExistence type="predicted"/>
<comment type="caution">
    <text evidence="3">The sequence shown here is derived from an EMBL/GenBank/DDBJ whole genome shotgun (WGS) entry which is preliminary data.</text>
</comment>
<protein>
    <recommendedName>
        <fullName evidence="5">Right handed beta helix domain-containing protein</fullName>
    </recommendedName>
</protein>
<keyword evidence="2" id="KW-0472">Membrane</keyword>
<feature type="compositionally biased region" description="Low complexity" evidence="1">
    <location>
        <begin position="241"/>
        <end position="255"/>
    </location>
</feature>